<dbReference type="Pfam" id="PF05226">
    <property type="entry name" value="CHASE2"/>
    <property type="match status" value="1"/>
</dbReference>
<name>A0ABV8R8H1_9FLAO</name>
<dbReference type="Proteomes" id="UP001595826">
    <property type="component" value="Unassembled WGS sequence"/>
</dbReference>
<evidence type="ECO:0000313" key="3">
    <source>
        <dbReference type="EMBL" id="MFC4268707.1"/>
    </source>
</evidence>
<organism evidence="3 4">
    <name type="scientific">Polaribacter marinivivus</name>
    <dbReference type="NCBI Taxonomy" id="1524260"/>
    <lineage>
        <taxon>Bacteria</taxon>
        <taxon>Pseudomonadati</taxon>
        <taxon>Bacteroidota</taxon>
        <taxon>Flavobacteriia</taxon>
        <taxon>Flavobacteriales</taxon>
        <taxon>Flavobacteriaceae</taxon>
    </lineage>
</organism>
<dbReference type="SMART" id="SM01080">
    <property type="entry name" value="CHASE2"/>
    <property type="match status" value="1"/>
</dbReference>
<feature type="transmembrane region" description="Helical" evidence="1">
    <location>
        <begin position="287"/>
        <end position="305"/>
    </location>
</feature>
<dbReference type="EMBL" id="JBHSCY010000001">
    <property type="protein sequence ID" value="MFC4268707.1"/>
    <property type="molecule type" value="Genomic_DNA"/>
</dbReference>
<accession>A0ABV8R8H1</accession>
<comment type="caution">
    <text evidence="3">The sequence shown here is derived from an EMBL/GenBank/DDBJ whole genome shotgun (WGS) entry which is preliminary data.</text>
</comment>
<evidence type="ECO:0000259" key="2">
    <source>
        <dbReference type="SMART" id="SM01080"/>
    </source>
</evidence>
<feature type="transmembrane region" description="Helical" evidence="1">
    <location>
        <begin position="346"/>
        <end position="367"/>
    </location>
</feature>
<feature type="domain" description="CHASE2" evidence="2">
    <location>
        <begin position="49"/>
        <end position="304"/>
    </location>
</feature>
<evidence type="ECO:0000313" key="4">
    <source>
        <dbReference type="Proteomes" id="UP001595826"/>
    </source>
</evidence>
<dbReference type="RefSeq" id="WP_377409324.1">
    <property type="nucleotide sequence ID" value="NZ_JBHSCY010000001.1"/>
</dbReference>
<sequence length="381" mass="44871">MVKWIKKHSLILKDAFLSTLFCLFLTFLLSLIILNLSFLNPFKEAFKDFSFSDIYYAEQIQDNNVNKDIILVNIEHKSRLEIAFLLESLIETKPKVIGIDAIFRELKNEEEDKYLSKFLSNSLIISAINFDRDSIISNHPIFNSKNNGFININFNGGSVIRTTDFIYKKDTSFAAKIALKFGKKLNFNELKSSKRIKYSSNYKSFIHFEFDEFMTLKNRDIFKNKIVLLGYLGQPLGSKNDIEDKFFTPLNLKTSGKSYPDMFGVVVHANILKMLIEDGFITEVSSFWLYTFTFISVFIFMIFLLKLERKGEIYNRTFKWLVLFIYTVVLLYFHLLLYNYDIYLNVFYITGITVISSNLFIFYVHLIKFIKTKRIWKSYLD</sequence>
<keyword evidence="1" id="KW-0812">Transmembrane</keyword>
<proteinExistence type="predicted"/>
<dbReference type="InterPro" id="IPR007890">
    <property type="entry name" value="CHASE2"/>
</dbReference>
<gene>
    <name evidence="3" type="ORF">ACFOWD_07290</name>
</gene>
<keyword evidence="4" id="KW-1185">Reference proteome</keyword>
<reference evidence="4" key="1">
    <citation type="journal article" date="2019" name="Int. J. Syst. Evol. Microbiol.">
        <title>The Global Catalogue of Microorganisms (GCM) 10K type strain sequencing project: providing services to taxonomists for standard genome sequencing and annotation.</title>
        <authorList>
            <consortium name="The Broad Institute Genomics Platform"/>
            <consortium name="The Broad Institute Genome Sequencing Center for Infectious Disease"/>
            <person name="Wu L."/>
            <person name="Ma J."/>
        </authorList>
    </citation>
    <scope>NUCLEOTIDE SEQUENCE [LARGE SCALE GENOMIC DNA]</scope>
    <source>
        <strain evidence="4">CECT 8655</strain>
    </source>
</reference>
<keyword evidence="1" id="KW-0472">Membrane</keyword>
<feature type="transmembrane region" description="Helical" evidence="1">
    <location>
        <begin position="317"/>
        <end position="340"/>
    </location>
</feature>
<protein>
    <submittedName>
        <fullName evidence="3">CHASE2 domain-containing protein</fullName>
    </submittedName>
</protein>
<keyword evidence="1" id="KW-1133">Transmembrane helix</keyword>
<evidence type="ECO:0000256" key="1">
    <source>
        <dbReference type="SAM" id="Phobius"/>
    </source>
</evidence>